<dbReference type="HOGENOM" id="CLU_2533826_0_0_1"/>
<feature type="domain" description="CxC2-like cysteine cluster KDZ transposase-associated" evidence="2">
    <location>
        <begin position="1"/>
        <end position="84"/>
    </location>
</feature>
<gene>
    <name evidence="3" type="ORF">M407DRAFT_58416</name>
</gene>
<dbReference type="AlphaFoldDB" id="A0A0C3L4K6"/>
<dbReference type="EMBL" id="KN823538">
    <property type="protein sequence ID" value="KIO16542.1"/>
    <property type="molecule type" value="Genomic_DNA"/>
</dbReference>
<dbReference type="InterPro" id="IPR041457">
    <property type="entry name" value="CxC2_KDZ-assoc"/>
</dbReference>
<evidence type="ECO:0000256" key="1">
    <source>
        <dbReference type="SAM" id="MobiDB-lite"/>
    </source>
</evidence>
<sequence length="84" mass="9580">GLQVPLSHSGRFCPNSHPSDEHTMSVFHINGYHKVKFRKCRCSDKDMWELLLEAGVFPATEKNPQTGFTIALLRHQRTCSLRGK</sequence>
<accession>A0A0C3L4K6</accession>
<organism evidence="3 4">
    <name type="scientific">Tulasnella calospora MUT 4182</name>
    <dbReference type="NCBI Taxonomy" id="1051891"/>
    <lineage>
        <taxon>Eukaryota</taxon>
        <taxon>Fungi</taxon>
        <taxon>Dikarya</taxon>
        <taxon>Basidiomycota</taxon>
        <taxon>Agaricomycotina</taxon>
        <taxon>Agaricomycetes</taxon>
        <taxon>Cantharellales</taxon>
        <taxon>Tulasnellaceae</taxon>
        <taxon>Tulasnella</taxon>
    </lineage>
</organism>
<dbReference type="OrthoDB" id="3149508at2759"/>
<dbReference type="Proteomes" id="UP000054248">
    <property type="component" value="Unassembled WGS sequence"/>
</dbReference>
<evidence type="ECO:0000313" key="3">
    <source>
        <dbReference type="EMBL" id="KIO16542.1"/>
    </source>
</evidence>
<keyword evidence="4" id="KW-1185">Reference proteome</keyword>
<reference evidence="4" key="2">
    <citation type="submission" date="2015-01" db="EMBL/GenBank/DDBJ databases">
        <title>Evolutionary Origins and Diversification of the Mycorrhizal Mutualists.</title>
        <authorList>
            <consortium name="DOE Joint Genome Institute"/>
            <consortium name="Mycorrhizal Genomics Consortium"/>
            <person name="Kohler A."/>
            <person name="Kuo A."/>
            <person name="Nagy L.G."/>
            <person name="Floudas D."/>
            <person name="Copeland A."/>
            <person name="Barry K.W."/>
            <person name="Cichocki N."/>
            <person name="Veneault-Fourrey C."/>
            <person name="LaButti K."/>
            <person name="Lindquist E.A."/>
            <person name="Lipzen A."/>
            <person name="Lundell T."/>
            <person name="Morin E."/>
            <person name="Murat C."/>
            <person name="Riley R."/>
            <person name="Ohm R."/>
            <person name="Sun H."/>
            <person name="Tunlid A."/>
            <person name="Henrissat B."/>
            <person name="Grigoriev I.V."/>
            <person name="Hibbett D.S."/>
            <person name="Martin F."/>
        </authorList>
    </citation>
    <scope>NUCLEOTIDE SEQUENCE [LARGE SCALE GENOMIC DNA]</scope>
    <source>
        <strain evidence="4">MUT 4182</strain>
    </source>
</reference>
<protein>
    <recommendedName>
        <fullName evidence="2">CxC2-like cysteine cluster KDZ transposase-associated domain-containing protein</fullName>
    </recommendedName>
</protein>
<evidence type="ECO:0000313" key="4">
    <source>
        <dbReference type="Proteomes" id="UP000054248"/>
    </source>
</evidence>
<reference evidence="3 4" key="1">
    <citation type="submission" date="2014-04" db="EMBL/GenBank/DDBJ databases">
        <authorList>
            <consortium name="DOE Joint Genome Institute"/>
            <person name="Kuo A."/>
            <person name="Girlanda M."/>
            <person name="Perotto S."/>
            <person name="Kohler A."/>
            <person name="Nagy L.G."/>
            <person name="Floudas D."/>
            <person name="Copeland A."/>
            <person name="Barry K.W."/>
            <person name="Cichocki N."/>
            <person name="Veneault-Fourrey C."/>
            <person name="LaButti K."/>
            <person name="Lindquist E.A."/>
            <person name="Lipzen A."/>
            <person name="Lundell T."/>
            <person name="Morin E."/>
            <person name="Murat C."/>
            <person name="Sun H."/>
            <person name="Tunlid A."/>
            <person name="Henrissat B."/>
            <person name="Grigoriev I.V."/>
            <person name="Hibbett D.S."/>
            <person name="Martin F."/>
            <person name="Nordberg H.P."/>
            <person name="Cantor M.N."/>
            <person name="Hua S.X."/>
        </authorList>
    </citation>
    <scope>NUCLEOTIDE SEQUENCE [LARGE SCALE GENOMIC DNA]</scope>
    <source>
        <strain evidence="3 4">MUT 4182</strain>
    </source>
</reference>
<dbReference type="Pfam" id="PF18803">
    <property type="entry name" value="CxC2"/>
    <property type="match status" value="1"/>
</dbReference>
<proteinExistence type="predicted"/>
<feature type="region of interest" description="Disordered" evidence="1">
    <location>
        <begin position="1"/>
        <end position="20"/>
    </location>
</feature>
<name>A0A0C3L4K6_9AGAM</name>
<evidence type="ECO:0000259" key="2">
    <source>
        <dbReference type="Pfam" id="PF18803"/>
    </source>
</evidence>
<feature type="non-terminal residue" evidence="3">
    <location>
        <position position="84"/>
    </location>
</feature>
<feature type="non-terminal residue" evidence="3">
    <location>
        <position position="1"/>
    </location>
</feature>